<evidence type="ECO:0000256" key="11">
    <source>
        <dbReference type="ARBA" id="ARBA00049370"/>
    </source>
</evidence>
<keyword evidence="6" id="KW-0808">Transferase</keyword>
<dbReference type="GO" id="GO:0005524">
    <property type="term" value="F:ATP binding"/>
    <property type="evidence" value="ECO:0007669"/>
    <property type="project" value="InterPro"/>
</dbReference>
<accession>A0A0R2XC14</accession>
<dbReference type="InterPro" id="IPR059117">
    <property type="entry name" value="APS_kinase_dom"/>
</dbReference>
<dbReference type="GO" id="GO:0004020">
    <property type="term" value="F:adenylylsulfate kinase activity"/>
    <property type="evidence" value="ECO:0007669"/>
    <property type="project" value="InterPro"/>
</dbReference>
<protein>
    <recommendedName>
        <fullName evidence="5">adenylyl-sulfate kinase</fullName>
        <ecNumber evidence="5">2.7.1.25</ecNumber>
    </recommendedName>
</protein>
<dbReference type="PROSITE" id="PS51722">
    <property type="entry name" value="G_TR_2"/>
    <property type="match status" value="1"/>
</dbReference>
<dbReference type="InterPro" id="IPR002891">
    <property type="entry name" value="APS"/>
</dbReference>
<dbReference type="GO" id="GO:0000103">
    <property type="term" value="P:sulfate assimilation"/>
    <property type="evidence" value="ECO:0007669"/>
    <property type="project" value="InterPro"/>
</dbReference>
<dbReference type="Gene3D" id="2.40.30.10">
    <property type="entry name" value="Translation factors"/>
    <property type="match status" value="2"/>
</dbReference>
<dbReference type="InterPro" id="IPR027417">
    <property type="entry name" value="P-loop_NTPase"/>
</dbReference>
<dbReference type="GO" id="GO:0003924">
    <property type="term" value="F:GTPase activity"/>
    <property type="evidence" value="ECO:0007669"/>
    <property type="project" value="InterPro"/>
</dbReference>
<dbReference type="Gene3D" id="3.40.50.300">
    <property type="entry name" value="P-loop containing nucleotide triphosphate hydrolases"/>
    <property type="match status" value="2"/>
</dbReference>
<evidence type="ECO:0000256" key="1">
    <source>
        <dbReference type="ARBA" id="ARBA00001823"/>
    </source>
</evidence>
<organism evidence="13 14">
    <name type="scientific">Verrucomicrobia subdivision 6 bacterium BACL9 MAG-120820-bin42</name>
    <dbReference type="NCBI Taxonomy" id="1655634"/>
    <lineage>
        <taxon>Bacteria</taxon>
        <taxon>Pseudomonadati</taxon>
        <taxon>Verrucomicrobiota</taxon>
        <taxon>Verrucomicrobiia</taxon>
        <taxon>Verrucomicrobiales</taxon>
        <taxon>Verrucomicrobia subdivision 6</taxon>
    </lineage>
</organism>
<dbReference type="CDD" id="cd02027">
    <property type="entry name" value="APSK"/>
    <property type="match status" value="1"/>
</dbReference>
<dbReference type="EC" id="2.7.1.25" evidence="5"/>
<keyword evidence="9" id="KW-0342">GTP-binding</keyword>
<dbReference type="InterPro" id="IPR009000">
    <property type="entry name" value="Transl_B-barrel_sf"/>
</dbReference>
<dbReference type="Pfam" id="PF01583">
    <property type="entry name" value="APS_kinase"/>
    <property type="match status" value="1"/>
</dbReference>
<evidence type="ECO:0000256" key="9">
    <source>
        <dbReference type="ARBA" id="ARBA00023134"/>
    </source>
</evidence>
<evidence type="ECO:0000256" key="6">
    <source>
        <dbReference type="ARBA" id="ARBA00022679"/>
    </source>
</evidence>
<keyword evidence="7" id="KW-0547">Nucleotide-binding</keyword>
<keyword evidence="10" id="KW-0511">Multifunctional enzyme</keyword>
<comment type="function">
    <text evidence="2">APS kinase catalyzes the synthesis of activated sulfate.</text>
</comment>
<evidence type="ECO:0000256" key="5">
    <source>
        <dbReference type="ARBA" id="ARBA00012121"/>
    </source>
</evidence>
<dbReference type="EMBL" id="LIDM01000253">
    <property type="protein sequence ID" value="KRP31761.1"/>
    <property type="molecule type" value="Genomic_DNA"/>
</dbReference>
<dbReference type="InterPro" id="IPR000795">
    <property type="entry name" value="T_Tr_GTP-bd_dom"/>
</dbReference>
<dbReference type="GO" id="GO:0005525">
    <property type="term" value="F:GTP binding"/>
    <property type="evidence" value="ECO:0007669"/>
    <property type="project" value="UniProtKB-KW"/>
</dbReference>
<comment type="catalytic activity">
    <reaction evidence="1">
        <text>adenosine 5'-phosphosulfate + ATP = 3'-phosphoadenylyl sulfate + ADP + H(+)</text>
        <dbReference type="Rhea" id="RHEA:24152"/>
        <dbReference type="ChEBI" id="CHEBI:15378"/>
        <dbReference type="ChEBI" id="CHEBI:30616"/>
        <dbReference type="ChEBI" id="CHEBI:58243"/>
        <dbReference type="ChEBI" id="CHEBI:58339"/>
        <dbReference type="ChEBI" id="CHEBI:456216"/>
        <dbReference type="EC" id="2.7.1.25"/>
    </reaction>
</comment>
<evidence type="ECO:0000256" key="10">
    <source>
        <dbReference type="ARBA" id="ARBA00023268"/>
    </source>
</evidence>
<dbReference type="AlphaFoldDB" id="A0A0R2XC14"/>
<comment type="similarity">
    <text evidence="4">In the N-terminal section; belongs to the TRAFAC class translation factor GTPase superfamily. Classic translation factor GTPase family. CysN/NodQ subfamily.</text>
</comment>
<dbReference type="SUPFAM" id="SSF52540">
    <property type="entry name" value="P-loop containing nucleoside triphosphate hydrolases"/>
    <property type="match status" value="2"/>
</dbReference>
<dbReference type="Pfam" id="PF22594">
    <property type="entry name" value="GTP-eEF1A_C"/>
    <property type="match status" value="1"/>
</dbReference>
<dbReference type="PANTHER" id="PTHR23115">
    <property type="entry name" value="TRANSLATION FACTOR"/>
    <property type="match status" value="1"/>
</dbReference>
<comment type="similarity">
    <text evidence="3">In the C-terminal section; belongs to the APS kinase family.</text>
</comment>
<evidence type="ECO:0000256" key="8">
    <source>
        <dbReference type="ARBA" id="ARBA00022840"/>
    </source>
</evidence>
<comment type="caution">
    <text evidence="13">The sequence shown here is derived from an EMBL/GenBank/DDBJ whole genome shotgun (WGS) entry which is preliminary data.</text>
</comment>
<dbReference type="HAMAP" id="MF_00065">
    <property type="entry name" value="Adenylyl_sulf_kinase"/>
    <property type="match status" value="1"/>
</dbReference>
<dbReference type="Pfam" id="PF00009">
    <property type="entry name" value="GTP_EFTU"/>
    <property type="match status" value="1"/>
</dbReference>
<dbReference type="NCBIfam" id="TIGR00455">
    <property type="entry name" value="apsK"/>
    <property type="match status" value="1"/>
</dbReference>
<reference evidence="13 14" key="1">
    <citation type="submission" date="2015-10" db="EMBL/GenBank/DDBJ databases">
        <title>Metagenome-Assembled Genomes uncover a global brackish microbiome.</title>
        <authorList>
            <person name="Hugerth L.W."/>
            <person name="Larsson J."/>
            <person name="Alneberg J."/>
            <person name="Lindh M.V."/>
            <person name="Legrand C."/>
            <person name="Pinhassi J."/>
            <person name="Andersson A.F."/>
        </authorList>
    </citation>
    <scope>NUCLEOTIDE SEQUENCE [LARGE SCALE GENOMIC DNA]</scope>
    <source>
        <strain evidence="13">BACL9 MAG-120820-bin42</strain>
    </source>
</reference>
<evidence type="ECO:0000256" key="4">
    <source>
        <dbReference type="ARBA" id="ARBA00007237"/>
    </source>
</evidence>
<feature type="domain" description="Tr-type G" evidence="12">
    <location>
        <begin position="23"/>
        <end position="239"/>
    </location>
</feature>
<dbReference type="NCBIfam" id="NF003013">
    <property type="entry name" value="PRK03846.1"/>
    <property type="match status" value="1"/>
</dbReference>
<evidence type="ECO:0000313" key="13">
    <source>
        <dbReference type="EMBL" id="KRP31761.1"/>
    </source>
</evidence>
<comment type="catalytic activity">
    <reaction evidence="11">
        <text>sulfate + ATP + H(+) = adenosine 5'-phosphosulfate + diphosphate</text>
        <dbReference type="Rhea" id="RHEA:18133"/>
        <dbReference type="ChEBI" id="CHEBI:15378"/>
        <dbReference type="ChEBI" id="CHEBI:16189"/>
        <dbReference type="ChEBI" id="CHEBI:30616"/>
        <dbReference type="ChEBI" id="CHEBI:33019"/>
        <dbReference type="ChEBI" id="CHEBI:58243"/>
        <dbReference type="EC" id="2.7.7.4"/>
    </reaction>
</comment>
<feature type="non-terminal residue" evidence="13">
    <location>
        <position position="1"/>
    </location>
</feature>
<name>A0A0R2XC14_9BACT</name>
<proteinExistence type="inferred from homology"/>
<dbReference type="InterPro" id="IPR050100">
    <property type="entry name" value="TRAFAC_GTPase_members"/>
</dbReference>
<dbReference type="InterPro" id="IPR054696">
    <property type="entry name" value="GTP-eEF1A_C"/>
</dbReference>
<dbReference type="SUPFAM" id="SSF50447">
    <property type="entry name" value="Translation proteins"/>
    <property type="match status" value="1"/>
</dbReference>
<dbReference type="InterPro" id="IPR009001">
    <property type="entry name" value="Transl_elong_EF1A/Init_IF2_C"/>
</dbReference>
<evidence type="ECO:0000256" key="3">
    <source>
        <dbReference type="ARBA" id="ARBA00005438"/>
    </source>
</evidence>
<dbReference type="SUPFAM" id="SSF50465">
    <property type="entry name" value="EF-Tu/eEF-1alpha/eIF2-gamma C-terminal domain"/>
    <property type="match status" value="1"/>
</dbReference>
<dbReference type="GO" id="GO:0004781">
    <property type="term" value="F:sulfate adenylyltransferase (ATP) activity"/>
    <property type="evidence" value="ECO:0007669"/>
    <property type="project" value="UniProtKB-EC"/>
</dbReference>
<evidence type="ECO:0000313" key="14">
    <source>
        <dbReference type="Proteomes" id="UP000051557"/>
    </source>
</evidence>
<gene>
    <name evidence="13" type="ORF">ABS32_06125</name>
</gene>
<evidence type="ECO:0000256" key="7">
    <source>
        <dbReference type="ARBA" id="ARBA00022741"/>
    </source>
</evidence>
<sequence length="658" mass="72071">KNYVAAFFPKRQGGAGAAGGAEEPRTSIVVVGHVDHGKSTLIGRLLADTGSLPEGKLEAAEKASRDEGMPLEYAFLLDAFLEEQAQNITIDTTRIGFRYQGQSFEIIDAPGHREFIKNMVTGAAAAEEAILLIDAAEGLKEQTRKHGLLLSLLGVSKVIVAVNKMDLVGWKEDRFRVLEKEIREYLAELKIVPREVIPISAREGATVMRRDNQHLLWWKGPTLLEALLAGAGKSQQSPEGPLRFSIQDVYRFDARRVIAGKLESGKIRVGDPVIFFPDRKASRIRSIESWGEETPLREMRSGQSVAVTLEEQIFVERGHVGASLDHPPVESRELRARIFWLDTEPLRLQAPVTLRLGTQTVEARLVAIDRLVDAEKLEAVSDVREEVGRFEVAEVRIRCRRPLVYDSHEKVSSTGRFALQRGARIGGGGIITVAEYPTSLAKAVKGEHLTWTEGRVSQEARASHFGHEGAVIWLTGLSGAGKSTLAVALESLLFRRGIGTMILDGDNLRHGLCADLGFSLTDRAENIRRAGEVAKLMAESGLVVIGSLISPLRKEREAVRASCHNAGLNFSEIYISASIADCEKRDPRGLYRKARKGEIKGFTGIDSPYEIPEKADLVLDTAKESVEESVGRLLSHVLSLVGLKDKDQEGATGPGGQI</sequence>
<keyword evidence="8" id="KW-0067">ATP-binding</keyword>
<dbReference type="PRINTS" id="PR00315">
    <property type="entry name" value="ELONGATNFCT"/>
</dbReference>
<evidence type="ECO:0000256" key="2">
    <source>
        <dbReference type="ARBA" id="ARBA00002357"/>
    </source>
</evidence>
<evidence type="ECO:0000259" key="12">
    <source>
        <dbReference type="PROSITE" id="PS51722"/>
    </source>
</evidence>
<dbReference type="Proteomes" id="UP000051557">
    <property type="component" value="Unassembled WGS sequence"/>
</dbReference>